<proteinExistence type="predicted"/>
<dbReference type="Pfam" id="PF22116">
    <property type="entry name" value="DUF6944"/>
    <property type="match status" value="1"/>
</dbReference>
<gene>
    <name evidence="1" type="ORF">J2S13_002971</name>
</gene>
<comment type="caution">
    <text evidence="1">The sequence shown here is derived from an EMBL/GenBank/DDBJ whole genome shotgun (WGS) entry which is preliminary data.</text>
</comment>
<dbReference type="AlphaFoldDB" id="A0AAJ1WLS1"/>
<protein>
    <submittedName>
        <fullName evidence="1">Uncharacterized protein</fullName>
    </submittedName>
</protein>
<dbReference type="Proteomes" id="UP001237207">
    <property type="component" value="Unassembled WGS sequence"/>
</dbReference>
<evidence type="ECO:0000313" key="2">
    <source>
        <dbReference type="Proteomes" id="UP001237207"/>
    </source>
</evidence>
<sequence>MDKQLKELMGNWIQAIGTVISAIGSTPSTILSEDFRKDLGLVGNVLQGAGNALLADVEREITLEKIGNEIQAIGNSTVVAGMIIDFEEETQQKLIITGNWFQALGGLTSIGDELQDESGQPLNIIANLLQSIGNSMQALGGIVELQYGEAAKEKSQRYEINGSWIQAVGSVLSLLIQIEEE</sequence>
<keyword evidence="2" id="KW-1185">Reference proteome</keyword>
<organism evidence="1 2">
    <name type="scientific">Oikeobacillus pervagus</name>
    <dbReference type="NCBI Taxonomy" id="1325931"/>
    <lineage>
        <taxon>Bacteria</taxon>
        <taxon>Bacillati</taxon>
        <taxon>Bacillota</taxon>
        <taxon>Bacilli</taxon>
        <taxon>Bacillales</taxon>
        <taxon>Bacillaceae</taxon>
        <taxon>Oikeobacillus</taxon>
    </lineage>
</organism>
<reference evidence="1" key="1">
    <citation type="submission" date="2023-07" db="EMBL/GenBank/DDBJ databases">
        <title>Genomic Encyclopedia of Type Strains, Phase IV (KMG-IV): sequencing the most valuable type-strain genomes for metagenomic binning, comparative biology and taxonomic classification.</title>
        <authorList>
            <person name="Goeker M."/>
        </authorList>
    </citation>
    <scope>NUCLEOTIDE SEQUENCE</scope>
    <source>
        <strain evidence="1">DSM 23947</strain>
    </source>
</reference>
<dbReference type="InterPro" id="IPR054224">
    <property type="entry name" value="DUF6944"/>
</dbReference>
<evidence type="ECO:0000313" key="1">
    <source>
        <dbReference type="EMBL" id="MDQ0216511.1"/>
    </source>
</evidence>
<dbReference type="EMBL" id="JAUSUC010000054">
    <property type="protein sequence ID" value="MDQ0216511.1"/>
    <property type="molecule type" value="Genomic_DNA"/>
</dbReference>
<accession>A0AAJ1WLS1</accession>
<dbReference type="RefSeq" id="WP_307258572.1">
    <property type="nucleotide sequence ID" value="NZ_JAUSUC010000054.1"/>
</dbReference>
<name>A0AAJ1WLS1_9BACI</name>